<dbReference type="Pfam" id="PF13367">
    <property type="entry name" value="PrsW-protease"/>
    <property type="match status" value="1"/>
</dbReference>
<dbReference type="GO" id="GO:0008237">
    <property type="term" value="F:metallopeptidase activity"/>
    <property type="evidence" value="ECO:0007669"/>
    <property type="project" value="UniProtKB-KW"/>
</dbReference>
<feature type="transmembrane region" description="Helical" evidence="1">
    <location>
        <begin position="252"/>
        <end position="270"/>
    </location>
</feature>
<feature type="transmembrane region" description="Helical" evidence="1">
    <location>
        <begin position="276"/>
        <end position="297"/>
    </location>
</feature>
<dbReference type="PANTHER" id="PTHR36844">
    <property type="entry name" value="PROTEASE PRSW"/>
    <property type="match status" value="1"/>
</dbReference>
<keyword evidence="1" id="KW-0472">Membrane</keyword>
<dbReference type="AlphaFoldDB" id="A0A5N5UB05"/>
<feature type="transmembrane region" description="Helical" evidence="1">
    <location>
        <begin position="175"/>
        <end position="200"/>
    </location>
</feature>
<organism evidence="2 3">
    <name type="scientific">Halosegnis rubeus</name>
    <dbReference type="NCBI Taxonomy" id="2212850"/>
    <lineage>
        <taxon>Archaea</taxon>
        <taxon>Methanobacteriati</taxon>
        <taxon>Methanobacteriota</taxon>
        <taxon>Stenosarchaea group</taxon>
        <taxon>Halobacteria</taxon>
        <taxon>Halobacteriales</taxon>
        <taxon>Natronomonadaceae</taxon>
        <taxon>Halosegnis</taxon>
    </lineage>
</organism>
<feature type="transmembrane region" description="Helical" evidence="1">
    <location>
        <begin position="134"/>
        <end position="154"/>
    </location>
</feature>
<reference evidence="2 3" key="1">
    <citation type="submission" date="2019-10" db="EMBL/GenBank/DDBJ databases">
        <title>Unraveling microbial dark matter from salterns through culturing: the case of the genus Halosegnis.</title>
        <authorList>
            <person name="Duran-Viseras A."/>
            <person name="Andrei A.-S."/>
            <person name="Vera-Gargallo B."/>
            <person name="Ghai R."/>
            <person name="Sanchez-Porro C."/>
            <person name="Ventosa A."/>
        </authorList>
    </citation>
    <scope>NUCLEOTIDE SEQUENCE [LARGE SCALE GENOMIC DNA]</scope>
    <source>
        <strain evidence="2 3">F18-79</strain>
    </source>
</reference>
<feature type="transmembrane region" description="Helical" evidence="1">
    <location>
        <begin position="75"/>
        <end position="95"/>
    </location>
</feature>
<proteinExistence type="predicted"/>
<keyword evidence="2" id="KW-0645">Protease</keyword>
<feature type="transmembrane region" description="Helical" evidence="1">
    <location>
        <begin position="220"/>
        <end position="240"/>
    </location>
</feature>
<keyword evidence="2" id="KW-0482">Metalloprotease</keyword>
<dbReference type="GO" id="GO:0006508">
    <property type="term" value="P:proteolysis"/>
    <property type="evidence" value="ECO:0007669"/>
    <property type="project" value="UniProtKB-KW"/>
</dbReference>
<evidence type="ECO:0000313" key="3">
    <source>
        <dbReference type="Proteomes" id="UP000326865"/>
    </source>
</evidence>
<dbReference type="InterPro" id="IPR026898">
    <property type="entry name" value="PrsW"/>
</dbReference>
<name>A0A5N5UB05_9EURY</name>
<dbReference type="PANTHER" id="PTHR36844:SF1">
    <property type="entry name" value="PROTEASE PRSW"/>
    <property type="match status" value="1"/>
</dbReference>
<accession>A0A5N5UB05</accession>
<sequence length="329" mass="35631">MGDSSAGDPVGEQFGDEDLYDIAEWDERGPVDALAVKIHTAVRWGGKGLFVLTALLLLIAQVGVIGYAMYQNPAIGGLTLLSVVPALGLAGFVWYHDETMREPWWPLAVTFILAILFASFAATVNTALSPLFDGIQFGMVLFFFLVVGPGEEFFKWLAIRVYAFDRSAFNAVIDGAVYGAVAGLGFATVENALYIVQGVIRANALTGPGTVEAGFQTAYARAFVGPGHVIYSAFAGYYLGLAKFNPEDAGPIVVKGLLIAAGIHATYNSIVTYVSFPGITFLLFILVYDGVFGYILYRKLSRYNSYYTRVTEEDDEPTVEPAITRIDES</sequence>
<gene>
    <name evidence="2" type="ORF">DM867_01245</name>
</gene>
<keyword evidence="1" id="KW-1133">Transmembrane helix</keyword>
<feature type="transmembrane region" description="Helical" evidence="1">
    <location>
        <begin position="107"/>
        <end position="128"/>
    </location>
</feature>
<dbReference type="Proteomes" id="UP000326865">
    <property type="component" value="Unassembled WGS sequence"/>
</dbReference>
<dbReference type="EMBL" id="QKKZ01000001">
    <property type="protein sequence ID" value="KAB7515800.1"/>
    <property type="molecule type" value="Genomic_DNA"/>
</dbReference>
<comment type="caution">
    <text evidence="2">The sequence shown here is derived from an EMBL/GenBank/DDBJ whole genome shotgun (WGS) entry which is preliminary data.</text>
</comment>
<dbReference type="RefSeq" id="WP_152133585.1">
    <property type="nucleotide sequence ID" value="NZ_QKKZ01000001.1"/>
</dbReference>
<keyword evidence="1" id="KW-0812">Transmembrane</keyword>
<evidence type="ECO:0000313" key="2">
    <source>
        <dbReference type="EMBL" id="KAB7515800.1"/>
    </source>
</evidence>
<keyword evidence="3" id="KW-1185">Reference proteome</keyword>
<keyword evidence="2" id="KW-0378">Hydrolase</keyword>
<feature type="transmembrane region" description="Helical" evidence="1">
    <location>
        <begin position="49"/>
        <end position="69"/>
    </location>
</feature>
<protein>
    <submittedName>
        <fullName evidence="2">PrsW family intramembrane metalloprotease</fullName>
    </submittedName>
</protein>
<evidence type="ECO:0000256" key="1">
    <source>
        <dbReference type="SAM" id="Phobius"/>
    </source>
</evidence>